<sequence>MAASTLPTESIQGFGGLEVGLPGLLAEGCPQTQESEPELETGGPARPEEEDDNPGLPNRRPSGGRRQTRGQGDQPFLELQQAGFDMLQRELGLLRCSINSRLRRMESRAHPLRVSISRSLEILTNAVEWQSGPAHPPPRPSAPSHSPAEPSPSSSGNQVARDPSRPPRRAAASSNRVQRSGGRGKVGA</sequence>
<feature type="region of interest" description="Disordered" evidence="1">
    <location>
        <begin position="22"/>
        <end position="78"/>
    </location>
</feature>
<protein>
    <submittedName>
        <fullName evidence="2">Uncharacterized protein</fullName>
    </submittedName>
</protein>
<name>A0AAD7WV09_9TELE</name>
<proteinExistence type="predicted"/>
<organism evidence="2 3">
    <name type="scientific">Aldrovandia affinis</name>
    <dbReference type="NCBI Taxonomy" id="143900"/>
    <lineage>
        <taxon>Eukaryota</taxon>
        <taxon>Metazoa</taxon>
        <taxon>Chordata</taxon>
        <taxon>Craniata</taxon>
        <taxon>Vertebrata</taxon>
        <taxon>Euteleostomi</taxon>
        <taxon>Actinopterygii</taxon>
        <taxon>Neopterygii</taxon>
        <taxon>Teleostei</taxon>
        <taxon>Notacanthiformes</taxon>
        <taxon>Halosauridae</taxon>
        <taxon>Aldrovandia</taxon>
    </lineage>
</organism>
<dbReference type="AlphaFoldDB" id="A0AAD7WV09"/>
<feature type="region of interest" description="Disordered" evidence="1">
    <location>
        <begin position="129"/>
        <end position="188"/>
    </location>
</feature>
<keyword evidence="3" id="KW-1185">Reference proteome</keyword>
<dbReference type="EMBL" id="JAINUG010000028">
    <property type="protein sequence ID" value="KAJ8410053.1"/>
    <property type="molecule type" value="Genomic_DNA"/>
</dbReference>
<feature type="compositionally biased region" description="Low complexity" evidence="1">
    <location>
        <begin position="142"/>
        <end position="156"/>
    </location>
</feature>
<dbReference type="Proteomes" id="UP001221898">
    <property type="component" value="Unassembled WGS sequence"/>
</dbReference>
<comment type="caution">
    <text evidence="2">The sequence shown here is derived from an EMBL/GenBank/DDBJ whole genome shotgun (WGS) entry which is preliminary data.</text>
</comment>
<accession>A0AAD7WV09</accession>
<gene>
    <name evidence="2" type="ORF">AAFF_G00210940</name>
</gene>
<evidence type="ECO:0000313" key="3">
    <source>
        <dbReference type="Proteomes" id="UP001221898"/>
    </source>
</evidence>
<reference evidence="2" key="1">
    <citation type="journal article" date="2023" name="Science">
        <title>Genome structures resolve the early diversification of teleost fishes.</title>
        <authorList>
            <person name="Parey E."/>
            <person name="Louis A."/>
            <person name="Montfort J."/>
            <person name="Bouchez O."/>
            <person name="Roques C."/>
            <person name="Iampietro C."/>
            <person name="Lluch J."/>
            <person name="Castinel A."/>
            <person name="Donnadieu C."/>
            <person name="Desvignes T."/>
            <person name="Floi Bucao C."/>
            <person name="Jouanno E."/>
            <person name="Wen M."/>
            <person name="Mejri S."/>
            <person name="Dirks R."/>
            <person name="Jansen H."/>
            <person name="Henkel C."/>
            <person name="Chen W.J."/>
            <person name="Zahm M."/>
            <person name="Cabau C."/>
            <person name="Klopp C."/>
            <person name="Thompson A.W."/>
            <person name="Robinson-Rechavi M."/>
            <person name="Braasch I."/>
            <person name="Lecointre G."/>
            <person name="Bobe J."/>
            <person name="Postlethwait J.H."/>
            <person name="Berthelot C."/>
            <person name="Roest Crollius H."/>
            <person name="Guiguen Y."/>
        </authorList>
    </citation>
    <scope>NUCLEOTIDE SEQUENCE</scope>
    <source>
        <strain evidence="2">NC1722</strain>
    </source>
</reference>
<evidence type="ECO:0000256" key="1">
    <source>
        <dbReference type="SAM" id="MobiDB-lite"/>
    </source>
</evidence>
<evidence type="ECO:0000313" key="2">
    <source>
        <dbReference type="EMBL" id="KAJ8410053.1"/>
    </source>
</evidence>